<gene>
    <name evidence="3" type="ORF">CHILSU_LOCUS5131</name>
</gene>
<name>A0ABN8B229_CHISP</name>
<evidence type="ECO:0000256" key="1">
    <source>
        <dbReference type="SAM" id="Coils"/>
    </source>
</evidence>
<dbReference type="Proteomes" id="UP001153292">
    <property type="component" value="Chromosome 2"/>
</dbReference>
<feature type="compositionally biased region" description="Basic and acidic residues" evidence="2">
    <location>
        <begin position="217"/>
        <end position="248"/>
    </location>
</feature>
<accession>A0ABN8B229</accession>
<feature type="compositionally biased region" description="Basic and acidic residues" evidence="2">
    <location>
        <begin position="263"/>
        <end position="286"/>
    </location>
</feature>
<keyword evidence="1" id="KW-0175">Coiled coil</keyword>
<keyword evidence="4" id="KW-1185">Reference proteome</keyword>
<reference evidence="3" key="1">
    <citation type="submission" date="2021-12" db="EMBL/GenBank/DDBJ databases">
        <authorList>
            <person name="King R."/>
        </authorList>
    </citation>
    <scope>NUCLEOTIDE SEQUENCE</scope>
</reference>
<feature type="region of interest" description="Disordered" evidence="2">
    <location>
        <begin position="208"/>
        <end position="305"/>
    </location>
</feature>
<sequence length="638" mass="72642">MLQKFQVKMGDGLKLSKDKRHRSSSSIAGVVVEGTRSERQLDIRASIPEVDDQFAIAEARCDDLQEKIDLVKVLKRKRKLKKRSTTRVVDTAPADENMPFISVQTQPKKTLFITEVSQQAARLRRLDIPPNPTRGYIDPATVEQHRMLGQVRGYNQIFHPQQEQNKHKQGGMRERQSSSQLQRSRRSRADGDAMTTCEEARVQIDEPYGVACGADDESPHRFTQESYPQRRNDLSAKNKRPVDDDPKIRQQTKTSTTGRRRNVPRDVPNKESAWRSQEPEFVKETRPQPPSRRQQVIREEYSIATPPAEERPVVELFNKTLASTPLPQHTNANKRPPKNGNIACAPRSGDQTTGPLRDLTETKMEFHRNPRRVKYRSRGYELPTVASQMKQAGMRFYADNRNTSNIPFIVSKSTAPSHNIGVNIQQVLNGIKVQQPVSGIPPTIAHHMGLGHIPTYGTRSAVVEPSLDTREINAIRAGGRLLRLPSYRYMSYNRLLALYREGDGMVPRFLRGVSRPHYFYTSMYNSLATNREDGDGATSKGHGGGVHDAKQSLAEYAGLYREYEHIEKCIKDGNHDSELEQRRDELSKKLAEREDHIRRVVEEYRSEGDQVRRRASASAAEENYRHSTFKLNLADPPQ</sequence>
<feature type="compositionally biased region" description="Polar residues" evidence="2">
    <location>
        <begin position="324"/>
        <end position="333"/>
    </location>
</feature>
<evidence type="ECO:0000256" key="2">
    <source>
        <dbReference type="SAM" id="MobiDB-lite"/>
    </source>
</evidence>
<organism evidence="3 4">
    <name type="scientific">Chilo suppressalis</name>
    <name type="common">Asiatic rice borer moth</name>
    <dbReference type="NCBI Taxonomy" id="168631"/>
    <lineage>
        <taxon>Eukaryota</taxon>
        <taxon>Metazoa</taxon>
        <taxon>Ecdysozoa</taxon>
        <taxon>Arthropoda</taxon>
        <taxon>Hexapoda</taxon>
        <taxon>Insecta</taxon>
        <taxon>Pterygota</taxon>
        <taxon>Neoptera</taxon>
        <taxon>Endopterygota</taxon>
        <taxon>Lepidoptera</taxon>
        <taxon>Glossata</taxon>
        <taxon>Ditrysia</taxon>
        <taxon>Pyraloidea</taxon>
        <taxon>Crambidae</taxon>
        <taxon>Crambinae</taxon>
        <taxon>Chilo</taxon>
    </lineage>
</organism>
<proteinExistence type="predicted"/>
<dbReference type="EMBL" id="OU963895">
    <property type="protein sequence ID" value="CAH0401895.1"/>
    <property type="molecule type" value="Genomic_DNA"/>
</dbReference>
<evidence type="ECO:0000313" key="4">
    <source>
        <dbReference type="Proteomes" id="UP001153292"/>
    </source>
</evidence>
<feature type="region of interest" description="Disordered" evidence="2">
    <location>
        <begin position="162"/>
        <end position="195"/>
    </location>
</feature>
<evidence type="ECO:0000313" key="3">
    <source>
        <dbReference type="EMBL" id="CAH0401895.1"/>
    </source>
</evidence>
<feature type="region of interest" description="Disordered" evidence="2">
    <location>
        <begin position="606"/>
        <end position="638"/>
    </location>
</feature>
<protein>
    <submittedName>
        <fullName evidence="3">Uncharacterized protein</fullName>
    </submittedName>
</protein>
<feature type="region of interest" description="Disordered" evidence="2">
    <location>
        <begin position="324"/>
        <end position="356"/>
    </location>
</feature>
<feature type="coiled-coil region" evidence="1">
    <location>
        <begin position="576"/>
        <end position="603"/>
    </location>
</feature>